<dbReference type="Proteomes" id="UP000809529">
    <property type="component" value="Unassembled WGS sequence"/>
</dbReference>
<dbReference type="InterPro" id="IPR020846">
    <property type="entry name" value="MFS_dom"/>
</dbReference>
<keyword evidence="3 6" id="KW-0812">Transmembrane</keyword>
<evidence type="ECO:0000313" key="9">
    <source>
        <dbReference type="Proteomes" id="UP000809529"/>
    </source>
</evidence>
<keyword evidence="4 6" id="KW-1133">Transmembrane helix</keyword>
<proteinExistence type="predicted"/>
<feature type="transmembrane region" description="Helical" evidence="6">
    <location>
        <begin position="40"/>
        <end position="57"/>
    </location>
</feature>
<keyword evidence="2" id="KW-1003">Cell membrane</keyword>
<evidence type="ECO:0000256" key="6">
    <source>
        <dbReference type="SAM" id="Phobius"/>
    </source>
</evidence>
<dbReference type="Gene3D" id="1.20.1720.10">
    <property type="entry name" value="Multidrug resistance protein D"/>
    <property type="match status" value="1"/>
</dbReference>
<evidence type="ECO:0000256" key="2">
    <source>
        <dbReference type="ARBA" id="ARBA00022475"/>
    </source>
</evidence>
<dbReference type="InterPro" id="IPR036259">
    <property type="entry name" value="MFS_trans_sf"/>
</dbReference>
<feature type="transmembrane region" description="Helical" evidence="6">
    <location>
        <begin position="69"/>
        <end position="91"/>
    </location>
</feature>
<organism evidence="8 9">
    <name type="scientific">Pseudomonas weihenstephanensis</name>
    <dbReference type="NCBI Taxonomy" id="1608994"/>
    <lineage>
        <taxon>Bacteria</taxon>
        <taxon>Pseudomonadati</taxon>
        <taxon>Pseudomonadota</taxon>
        <taxon>Gammaproteobacteria</taxon>
        <taxon>Pseudomonadales</taxon>
        <taxon>Pseudomonadaceae</taxon>
        <taxon>Pseudomonas</taxon>
    </lineage>
</organism>
<comment type="caution">
    <text evidence="8">The sequence shown here is derived from an EMBL/GenBank/DDBJ whole genome shotgun (WGS) entry which is preliminary data.</text>
</comment>
<evidence type="ECO:0000256" key="3">
    <source>
        <dbReference type="ARBA" id="ARBA00022692"/>
    </source>
</evidence>
<evidence type="ECO:0000256" key="1">
    <source>
        <dbReference type="ARBA" id="ARBA00004651"/>
    </source>
</evidence>
<feature type="domain" description="Major facilitator superfamily (MFS) profile" evidence="7">
    <location>
        <begin position="1"/>
        <end position="323"/>
    </location>
</feature>
<dbReference type="InterPro" id="IPR050189">
    <property type="entry name" value="MFS_Efflux_Transporters"/>
</dbReference>
<dbReference type="RefSeq" id="WP_203302331.1">
    <property type="nucleotide sequence ID" value="NZ_JAAEBW010000002.1"/>
</dbReference>
<feature type="transmembrane region" description="Helical" evidence="6">
    <location>
        <begin position="97"/>
        <end position="116"/>
    </location>
</feature>
<dbReference type="PROSITE" id="PS50850">
    <property type="entry name" value="MFS"/>
    <property type="match status" value="1"/>
</dbReference>
<feature type="transmembrane region" description="Helical" evidence="6">
    <location>
        <begin position="137"/>
        <end position="158"/>
    </location>
</feature>
<dbReference type="PANTHER" id="PTHR43124:SF3">
    <property type="entry name" value="CHLORAMPHENICOL EFFLUX PUMP RV0191"/>
    <property type="match status" value="1"/>
</dbReference>
<name>A0ABS1ZDQ1_9PSED</name>
<dbReference type="PANTHER" id="PTHR43124">
    <property type="entry name" value="PURINE EFFLUX PUMP PBUE"/>
    <property type="match status" value="1"/>
</dbReference>
<dbReference type="SUPFAM" id="SSF103473">
    <property type="entry name" value="MFS general substrate transporter"/>
    <property type="match status" value="1"/>
</dbReference>
<dbReference type="EMBL" id="JAAEBW010000002">
    <property type="protein sequence ID" value="MBM1194600.1"/>
    <property type="molecule type" value="Genomic_DNA"/>
</dbReference>
<keyword evidence="9" id="KW-1185">Reference proteome</keyword>
<accession>A0ABS1ZDQ1</accession>
<evidence type="ECO:0000256" key="4">
    <source>
        <dbReference type="ARBA" id="ARBA00022989"/>
    </source>
</evidence>
<feature type="transmembrane region" description="Helical" evidence="6">
    <location>
        <begin position="296"/>
        <end position="315"/>
    </location>
</feature>
<dbReference type="InterPro" id="IPR011701">
    <property type="entry name" value="MFS"/>
</dbReference>
<reference evidence="8 9" key="1">
    <citation type="submission" date="2020-01" db="EMBL/GenBank/DDBJ databases">
        <title>Comparative genomics of meat spoilage bacteria.</title>
        <authorList>
            <person name="Hilgarth M."/>
            <person name="Vogel R.F."/>
        </authorList>
    </citation>
    <scope>NUCLEOTIDE SEQUENCE [LARGE SCALE GENOMIC DNA]</scope>
    <source>
        <strain evidence="8 9">TMW2.2077</strain>
    </source>
</reference>
<dbReference type="Pfam" id="PF07690">
    <property type="entry name" value="MFS_1"/>
    <property type="match status" value="1"/>
</dbReference>
<feature type="transmembrane region" description="Helical" evidence="6">
    <location>
        <begin position="178"/>
        <end position="197"/>
    </location>
</feature>
<feature type="transmembrane region" description="Helical" evidence="6">
    <location>
        <begin position="266"/>
        <end position="290"/>
    </location>
</feature>
<gene>
    <name evidence="8" type="ORF">GYN02_05325</name>
</gene>
<keyword evidence="5 6" id="KW-0472">Membrane</keyword>
<evidence type="ECO:0000256" key="5">
    <source>
        <dbReference type="ARBA" id="ARBA00023136"/>
    </source>
</evidence>
<comment type="subcellular location">
    <subcellularLocation>
        <location evidence="1">Cell membrane</location>
        <topology evidence="1">Multi-pass membrane protein</topology>
    </subcellularLocation>
</comment>
<protein>
    <submittedName>
        <fullName evidence="8">Multidrug effflux MFS transporter</fullName>
    </submittedName>
</protein>
<evidence type="ECO:0000313" key="8">
    <source>
        <dbReference type="EMBL" id="MBM1194600.1"/>
    </source>
</evidence>
<evidence type="ECO:0000259" key="7">
    <source>
        <dbReference type="PROSITE" id="PS50850"/>
    </source>
</evidence>
<sequence>MFGLKKILIVSLALFGLCSVLLAMCTQIEAFITSRLIQGIGASGMSVIARSLTAHYFKGPALAKALSWLSIAFVFSLGTGQYVGALLISAAGWSATFWVLGVGAILHIGWVYRYLPDSRQAHGIPSSWGHYVMIIRHLPFLFPALTGGVGYGIIMGFSTAAPSILQTTYHWSVNDYGALGWAVSLAYLLGSLSINRWVLTYGQKTLSRIATRIMLLASVLMLMGLMANRSCALLLWLPYCGIVFGQAMNYPISLSKACEYSPVSGPYSMALCGFIHQLLAAFIGTTVSLLTLRHPLPLALICLLLAVLVWGLNIVKPTSSRDD</sequence>
<feature type="transmembrane region" description="Helical" evidence="6">
    <location>
        <begin position="233"/>
        <end position="254"/>
    </location>
</feature>